<sequence>MKMANRGLVLPMDHYFRRPSTRRESSQEDLDRRKSIPGEAAGPQNNSAGGFDCNICLESVQDPVVTFCGHLYCCPCLYRWIHSQKASSEDPERQRQCPVCKAEISEESLTPIYGREQSGKRSNIKRTQHGPILPHRPNGPRYGVHTVVAATTASSSSHLSQQHHHDYQHEHGHPYSFCDYPPLPSFGFVGTTTCHPMIGLFSKMIAARIFGNSQSTLYAYPSTYSAAIIDSARARGHVMQINRSLRRVSFFLCCCIILCLLLF</sequence>
<evidence type="ECO:0000256" key="7">
    <source>
        <dbReference type="ARBA" id="ARBA00022786"/>
    </source>
</evidence>
<dbReference type="SUPFAM" id="SSF57850">
    <property type="entry name" value="RING/U-box"/>
    <property type="match status" value="1"/>
</dbReference>
<dbReference type="InterPro" id="IPR017907">
    <property type="entry name" value="Znf_RING_CS"/>
</dbReference>
<keyword evidence="11" id="KW-0256">Endoplasmic reticulum</keyword>
<reference evidence="14" key="1">
    <citation type="submission" date="2022-04" db="EMBL/GenBank/DDBJ databases">
        <title>Carnegiea gigantea Genome sequencing and assembly v2.</title>
        <authorList>
            <person name="Copetti D."/>
            <person name="Sanderson M.J."/>
            <person name="Burquez A."/>
            <person name="Wojciechowski M.F."/>
        </authorList>
    </citation>
    <scope>NUCLEOTIDE SEQUENCE</scope>
    <source>
        <strain evidence="14">SGP5-SGP5p</strain>
        <tissue evidence="14">Aerial part</tissue>
    </source>
</reference>
<dbReference type="GO" id="GO:0006511">
    <property type="term" value="P:ubiquitin-dependent protein catabolic process"/>
    <property type="evidence" value="ECO:0007669"/>
    <property type="project" value="UniProtKB-UniRule"/>
</dbReference>
<keyword evidence="9" id="KW-0472">Membrane</keyword>
<comment type="subcellular location">
    <subcellularLocation>
        <location evidence="2">Endomembrane system</location>
    </subcellularLocation>
    <subcellularLocation>
        <location evidence="11">Endoplasmic reticulum membrane</location>
        <topology evidence="11">Single-pass type IV membrane protein</topology>
    </subcellularLocation>
</comment>
<evidence type="ECO:0000256" key="9">
    <source>
        <dbReference type="ARBA" id="ARBA00023136"/>
    </source>
</evidence>
<dbReference type="PANTHER" id="PTHR12313">
    <property type="entry name" value="E3 UBIQUITIN-PROTEIN LIGASE RNF5-RELATED"/>
    <property type="match status" value="1"/>
</dbReference>
<dbReference type="InterPro" id="IPR045103">
    <property type="entry name" value="RNF5/RNF185-like"/>
</dbReference>
<dbReference type="GO" id="GO:0008270">
    <property type="term" value="F:zinc ion binding"/>
    <property type="evidence" value="ECO:0007669"/>
    <property type="project" value="UniProtKB-KW"/>
</dbReference>
<comment type="pathway">
    <text evidence="3 11">Protein modification; protein ubiquitination.</text>
</comment>
<dbReference type="AlphaFoldDB" id="A0A9Q1GPM0"/>
<gene>
    <name evidence="14" type="ORF">Cgig2_024296</name>
</gene>
<evidence type="ECO:0000256" key="10">
    <source>
        <dbReference type="PROSITE-ProRule" id="PRU00175"/>
    </source>
</evidence>
<evidence type="ECO:0000256" key="6">
    <source>
        <dbReference type="ARBA" id="ARBA00022771"/>
    </source>
</evidence>
<name>A0A9Q1GPM0_9CARY</name>
<comment type="caution">
    <text evidence="14">The sequence shown here is derived from an EMBL/GenBank/DDBJ whole genome shotgun (WGS) entry which is preliminary data.</text>
</comment>
<evidence type="ECO:0000313" key="14">
    <source>
        <dbReference type="EMBL" id="KAJ8423838.1"/>
    </source>
</evidence>
<feature type="compositionally biased region" description="Basic and acidic residues" evidence="12">
    <location>
        <begin position="21"/>
        <end position="36"/>
    </location>
</feature>
<comment type="function">
    <text evidence="11">E3 ubiquitin-protein ligase.</text>
</comment>
<dbReference type="Pfam" id="PF00097">
    <property type="entry name" value="zf-C3HC4"/>
    <property type="match status" value="1"/>
</dbReference>
<dbReference type="Proteomes" id="UP001153076">
    <property type="component" value="Unassembled WGS sequence"/>
</dbReference>
<comment type="catalytic activity">
    <reaction evidence="1 11">
        <text>S-ubiquitinyl-[E2 ubiquitin-conjugating enzyme]-L-cysteine + [acceptor protein]-L-lysine = [E2 ubiquitin-conjugating enzyme]-L-cysteine + N(6)-ubiquitinyl-[acceptor protein]-L-lysine.</text>
        <dbReference type="EC" id="2.3.2.27"/>
    </reaction>
</comment>
<evidence type="ECO:0000313" key="15">
    <source>
        <dbReference type="Proteomes" id="UP001153076"/>
    </source>
</evidence>
<organism evidence="14 15">
    <name type="scientific">Carnegiea gigantea</name>
    <dbReference type="NCBI Taxonomy" id="171969"/>
    <lineage>
        <taxon>Eukaryota</taxon>
        <taxon>Viridiplantae</taxon>
        <taxon>Streptophyta</taxon>
        <taxon>Embryophyta</taxon>
        <taxon>Tracheophyta</taxon>
        <taxon>Spermatophyta</taxon>
        <taxon>Magnoliopsida</taxon>
        <taxon>eudicotyledons</taxon>
        <taxon>Gunneridae</taxon>
        <taxon>Pentapetalae</taxon>
        <taxon>Caryophyllales</taxon>
        <taxon>Cactineae</taxon>
        <taxon>Cactaceae</taxon>
        <taxon>Cactoideae</taxon>
        <taxon>Echinocereeae</taxon>
        <taxon>Carnegiea</taxon>
    </lineage>
</organism>
<keyword evidence="4 11" id="KW-0808">Transferase</keyword>
<keyword evidence="7 11" id="KW-0833">Ubl conjugation pathway</keyword>
<evidence type="ECO:0000256" key="3">
    <source>
        <dbReference type="ARBA" id="ARBA00004906"/>
    </source>
</evidence>
<comment type="domain">
    <text evidence="11">The RING-type zinc finger domain is responsible for E3 ligase activity.</text>
</comment>
<dbReference type="SMART" id="SM00184">
    <property type="entry name" value="RING"/>
    <property type="match status" value="1"/>
</dbReference>
<dbReference type="InterPro" id="IPR018957">
    <property type="entry name" value="Znf_C3HC4_RING-type"/>
</dbReference>
<dbReference type="Gene3D" id="3.30.40.10">
    <property type="entry name" value="Zinc/RING finger domain, C3HC4 (zinc finger)"/>
    <property type="match status" value="1"/>
</dbReference>
<keyword evidence="15" id="KW-1185">Reference proteome</keyword>
<evidence type="ECO:0000256" key="12">
    <source>
        <dbReference type="SAM" id="MobiDB-lite"/>
    </source>
</evidence>
<feature type="domain" description="RING-type" evidence="13">
    <location>
        <begin position="53"/>
        <end position="101"/>
    </location>
</feature>
<evidence type="ECO:0000256" key="1">
    <source>
        <dbReference type="ARBA" id="ARBA00000900"/>
    </source>
</evidence>
<dbReference type="GO" id="GO:0061630">
    <property type="term" value="F:ubiquitin protein ligase activity"/>
    <property type="evidence" value="ECO:0007669"/>
    <property type="project" value="UniProtKB-UniRule"/>
</dbReference>
<dbReference type="InterPro" id="IPR001841">
    <property type="entry name" value="Znf_RING"/>
</dbReference>
<dbReference type="InterPro" id="IPR013083">
    <property type="entry name" value="Znf_RING/FYVE/PHD"/>
</dbReference>
<keyword evidence="5 11" id="KW-0479">Metal-binding</keyword>
<evidence type="ECO:0000256" key="11">
    <source>
        <dbReference type="RuleBase" id="RU369090"/>
    </source>
</evidence>
<dbReference type="EC" id="2.3.2.27" evidence="11"/>
<evidence type="ECO:0000259" key="13">
    <source>
        <dbReference type="PROSITE" id="PS50089"/>
    </source>
</evidence>
<dbReference type="PROSITE" id="PS00518">
    <property type="entry name" value="ZF_RING_1"/>
    <property type="match status" value="1"/>
</dbReference>
<evidence type="ECO:0000256" key="8">
    <source>
        <dbReference type="ARBA" id="ARBA00022833"/>
    </source>
</evidence>
<evidence type="ECO:0000256" key="5">
    <source>
        <dbReference type="ARBA" id="ARBA00022723"/>
    </source>
</evidence>
<feature type="region of interest" description="Disordered" evidence="12">
    <location>
        <begin position="111"/>
        <end position="139"/>
    </location>
</feature>
<dbReference type="EMBL" id="JAKOGI010001851">
    <property type="protein sequence ID" value="KAJ8423838.1"/>
    <property type="molecule type" value="Genomic_DNA"/>
</dbReference>
<dbReference type="OrthoDB" id="6270329at2759"/>
<evidence type="ECO:0000256" key="2">
    <source>
        <dbReference type="ARBA" id="ARBA00004308"/>
    </source>
</evidence>
<accession>A0A9Q1GPM0</accession>
<evidence type="ECO:0000256" key="4">
    <source>
        <dbReference type="ARBA" id="ARBA00022679"/>
    </source>
</evidence>
<keyword evidence="8 11" id="KW-0862">Zinc</keyword>
<protein>
    <recommendedName>
        <fullName evidence="11">E3 ubiquitin-protein ligase RMA</fullName>
        <ecNumber evidence="11">2.3.2.27</ecNumber>
    </recommendedName>
    <alternativeName>
        <fullName evidence="11">Protein RING membrane-anchor</fullName>
    </alternativeName>
    <alternativeName>
        <fullName evidence="11">RING-type E3 ubiquitin transferase RMA</fullName>
    </alternativeName>
</protein>
<dbReference type="GO" id="GO:0005789">
    <property type="term" value="C:endoplasmic reticulum membrane"/>
    <property type="evidence" value="ECO:0007669"/>
    <property type="project" value="UniProtKB-SubCell"/>
</dbReference>
<keyword evidence="6 10" id="KW-0863">Zinc-finger</keyword>
<dbReference type="PROSITE" id="PS50089">
    <property type="entry name" value="ZF_RING_2"/>
    <property type="match status" value="1"/>
</dbReference>
<feature type="region of interest" description="Disordered" evidence="12">
    <location>
        <begin position="15"/>
        <end position="44"/>
    </location>
</feature>
<proteinExistence type="predicted"/>